<gene>
    <name evidence="1" type="ORF">GGP99_001751</name>
</gene>
<proteinExistence type="predicted"/>
<name>A0AAW5P707_9BACT</name>
<dbReference type="EMBL" id="JANTZM010000007">
    <property type="protein sequence ID" value="MCS4157787.1"/>
    <property type="molecule type" value="Genomic_DNA"/>
</dbReference>
<evidence type="ECO:0000313" key="1">
    <source>
        <dbReference type="EMBL" id="MCS4157787.1"/>
    </source>
</evidence>
<organism evidence="1 2">
    <name type="scientific">Salinibacter ruber</name>
    <dbReference type="NCBI Taxonomy" id="146919"/>
    <lineage>
        <taxon>Bacteria</taxon>
        <taxon>Pseudomonadati</taxon>
        <taxon>Rhodothermota</taxon>
        <taxon>Rhodothermia</taxon>
        <taxon>Rhodothermales</taxon>
        <taxon>Salinibacteraceae</taxon>
        <taxon>Salinibacter</taxon>
    </lineage>
</organism>
<accession>A0AAW5P707</accession>
<evidence type="ECO:0000313" key="2">
    <source>
        <dbReference type="Proteomes" id="UP001155110"/>
    </source>
</evidence>
<comment type="caution">
    <text evidence="1">The sequence shown here is derived from an EMBL/GenBank/DDBJ whole genome shotgun (WGS) entry which is preliminary data.</text>
</comment>
<reference evidence="1" key="1">
    <citation type="submission" date="2022-08" db="EMBL/GenBank/DDBJ databases">
        <title>Genomic Encyclopedia of Type Strains, Phase V (KMG-V): Genome sequencing to study the core and pangenomes of soil and plant-associated prokaryotes.</title>
        <authorList>
            <person name="Whitman W."/>
        </authorList>
    </citation>
    <scope>NUCLEOTIDE SEQUENCE</scope>
    <source>
        <strain evidence="1">SP3002</strain>
    </source>
</reference>
<dbReference type="RefSeq" id="WP_259258315.1">
    <property type="nucleotide sequence ID" value="NZ_JANTZM010000007.1"/>
</dbReference>
<dbReference type="AlphaFoldDB" id="A0AAW5P707"/>
<sequence>MSSELPDPASVVEESLEERSALRDVIKRYTKSDKEADRLTMRVYRYLDDNPGGQKIKEYMLKRRSSYRLNAAARLVTTAMEGESDPIVDLMAEGGVPLVSIASGRDSHRNTYDYWYTRVNRIRPSALSYVQKKEKTPELSIQIDDSRRVAHRPPANYFDISEHELASNAE</sequence>
<protein>
    <submittedName>
        <fullName evidence="1">Uncharacterized protein</fullName>
    </submittedName>
</protein>
<dbReference type="Proteomes" id="UP001155110">
    <property type="component" value="Unassembled WGS sequence"/>
</dbReference>